<dbReference type="Proteomes" id="UP000831534">
    <property type="component" value="Chromosome"/>
</dbReference>
<reference evidence="7" key="2">
    <citation type="journal article" date="2022" name="Res Sq">
        <title>Evolution of multicellular longitudinally dividing oral cavity symbionts (Neisseriaceae).</title>
        <authorList>
            <person name="Nyongesa S."/>
            <person name="Weber P."/>
            <person name="Bernet E."/>
            <person name="Pullido F."/>
            <person name="Nieckarz M."/>
            <person name="Delaby M."/>
            <person name="Nieves C."/>
            <person name="Viehboeck T."/>
            <person name="Krause N."/>
            <person name="Rivera-Millot A."/>
            <person name="Nakamura A."/>
            <person name="Vischer N."/>
            <person name="VanNieuwenhze M."/>
            <person name="Brun Y."/>
            <person name="Cava F."/>
            <person name="Bulgheresi S."/>
            <person name="Veyrier F."/>
        </authorList>
    </citation>
    <scope>NUCLEOTIDE SEQUENCE</scope>
    <source>
        <strain evidence="7">17694</strain>
    </source>
</reference>
<organism evidence="7 8">
    <name type="scientific">Conchiformibius kuhniae</name>
    <dbReference type="NCBI Taxonomy" id="211502"/>
    <lineage>
        <taxon>Bacteria</taxon>
        <taxon>Pseudomonadati</taxon>
        <taxon>Pseudomonadota</taxon>
        <taxon>Betaproteobacteria</taxon>
        <taxon>Neisseriales</taxon>
        <taxon>Neisseriaceae</taxon>
        <taxon>Conchiformibius</taxon>
    </lineage>
</organism>
<keyword evidence="5" id="KW-0560">Oxidoreductase</keyword>
<dbReference type="PRINTS" id="PR01001">
    <property type="entry name" value="FADG3PDH"/>
</dbReference>
<accession>A0A8T9MX70</accession>
<comment type="cofactor">
    <cofactor evidence="1">
        <name>FAD</name>
        <dbReference type="ChEBI" id="CHEBI:57692"/>
    </cofactor>
</comment>
<sequence>MDRISHLAQLDGHTVWDIIIIGGGATGLGIALDAATRGYRTLLLEARDFAKGTSSRSTKLLHGGVRYLAQGNIDLVMEALRERGRLAQNAPHLFHKQPFIIPCRSTCDAAYYTAGLWLYDRLAGKRGIGRTRYLGGSEARRRMSAVKSERLAAAVCYFDGQFDEARLAVSLAQTVADHGGTVFNYCAVTALQKRTGRGMWGACAAAMS</sequence>
<dbReference type="InterPro" id="IPR006076">
    <property type="entry name" value="FAD-dep_OxRdtase"/>
</dbReference>
<keyword evidence="8" id="KW-1185">Reference proteome</keyword>
<protein>
    <submittedName>
        <fullName evidence="7">FAD-dependent oxidoreductase</fullName>
    </submittedName>
</protein>
<dbReference type="PANTHER" id="PTHR11985">
    <property type="entry name" value="GLYCEROL-3-PHOSPHATE DEHYDROGENASE"/>
    <property type="match status" value="1"/>
</dbReference>
<name>A0A8T9MX70_9NEIS</name>
<reference evidence="7" key="1">
    <citation type="submission" date="2021-12" db="EMBL/GenBank/DDBJ databases">
        <authorList>
            <person name="Veyrier F.J."/>
        </authorList>
    </citation>
    <scope>NUCLEOTIDE SEQUENCE</scope>
    <source>
        <strain evidence="7">17694</strain>
    </source>
</reference>
<dbReference type="GO" id="GO:0046168">
    <property type="term" value="P:glycerol-3-phosphate catabolic process"/>
    <property type="evidence" value="ECO:0007669"/>
    <property type="project" value="TreeGrafter"/>
</dbReference>
<dbReference type="Gene3D" id="3.30.9.10">
    <property type="entry name" value="D-Amino Acid Oxidase, subunit A, domain 2"/>
    <property type="match status" value="1"/>
</dbReference>
<evidence type="ECO:0000256" key="5">
    <source>
        <dbReference type="ARBA" id="ARBA00023002"/>
    </source>
</evidence>
<dbReference type="SUPFAM" id="SSF51905">
    <property type="entry name" value="FAD/NAD(P)-binding domain"/>
    <property type="match status" value="1"/>
</dbReference>
<evidence type="ECO:0000259" key="6">
    <source>
        <dbReference type="Pfam" id="PF01266"/>
    </source>
</evidence>
<dbReference type="GO" id="GO:0004368">
    <property type="term" value="F:glycerol-3-phosphate dehydrogenase (quinone) activity"/>
    <property type="evidence" value="ECO:0007669"/>
    <property type="project" value="InterPro"/>
</dbReference>
<feature type="domain" description="FAD dependent oxidoreductase" evidence="6">
    <location>
        <begin position="17"/>
        <end position="202"/>
    </location>
</feature>
<dbReference type="Gene3D" id="3.50.50.60">
    <property type="entry name" value="FAD/NAD(P)-binding domain"/>
    <property type="match status" value="1"/>
</dbReference>
<proteinExistence type="inferred from homology"/>
<evidence type="ECO:0000256" key="4">
    <source>
        <dbReference type="ARBA" id="ARBA00022827"/>
    </source>
</evidence>
<dbReference type="AlphaFoldDB" id="A0A8T9MX70"/>
<comment type="similarity">
    <text evidence="2">Belongs to the FAD-dependent glycerol-3-phosphate dehydrogenase family.</text>
</comment>
<dbReference type="EMBL" id="CP091521">
    <property type="protein sequence ID" value="UOP05038.1"/>
    <property type="molecule type" value="Genomic_DNA"/>
</dbReference>
<dbReference type="InterPro" id="IPR036188">
    <property type="entry name" value="FAD/NAD-bd_sf"/>
</dbReference>
<keyword evidence="4" id="KW-0274">FAD</keyword>
<evidence type="ECO:0000256" key="3">
    <source>
        <dbReference type="ARBA" id="ARBA00022630"/>
    </source>
</evidence>
<dbReference type="Pfam" id="PF01266">
    <property type="entry name" value="DAO"/>
    <property type="match status" value="1"/>
</dbReference>
<evidence type="ECO:0000256" key="2">
    <source>
        <dbReference type="ARBA" id="ARBA00007330"/>
    </source>
</evidence>
<keyword evidence="3" id="KW-0285">Flavoprotein</keyword>
<evidence type="ECO:0000313" key="7">
    <source>
        <dbReference type="EMBL" id="UOP05038.1"/>
    </source>
</evidence>
<evidence type="ECO:0000313" key="8">
    <source>
        <dbReference type="Proteomes" id="UP000831534"/>
    </source>
</evidence>
<gene>
    <name evidence="7" type="ORF">LVJ77_01635</name>
</gene>
<dbReference type="InterPro" id="IPR000447">
    <property type="entry name" value="G3P_DH_FAD-dep"/>
</dbReference>
<evidence type="ECO:0000256" key="1">
    <source>
        <dbReference type="ARBA" id="ARBA00001974"/>
    </source>
</evidence>
<dbReference type="PANTHER" id="PTHR11985:SF35">
    <property type="entry name" value="ANAEROBIC GLYCEROL-3-PHOSPHATE DEHYDROGENASE SUBUNIT A"/>
    <property type="match status" value="1"/>
</dbReference>